<organism evidence="2 3">
    <name type="scientific">Rhododendron williamsianum</name>
    <dbReference type="NCBI Taxonomy" id="262921"/>
    <lineage>
        <taxon>Eukaryota</taxon>
        <taxon>Viridiplantae</taxon>
        <taxon>Streptophyta</taxon>
        <taxon>Embryophyta</taxon>
        <taxon>Tracheophyta</taxon>
        <taxon>Spermatophyta</taxon>
        <taxon>Magnoliopsida</taxon>
        <taxon>eudicotyledons</taxon>
        <taxon>Gunneridae</taxon>
        <taxon>Pentapetalae</taxon>
        <taxon>asterids</taxon>
        <taxon>Ericales</taxon>
        <taxon>Ericaceae</taxon>
        <taxon>Ericoideae</taxon>
        <taxon>Rhodoreae</taxon>
        <taxon>Rhododendron</taxon>
    </lineage>
</organism>
<dbReference type="GO" id="GO:0005096">
    <property type="term" value="F:GTPase activator activity"/>
    <property type="evidence" value="ECO:0007669"/>
    <property type="project" value="InterPro"/>
</dbReference>
<dbReference type="PANTHER" id="PTHR46419:SF2">
    <property type="entry name" value="ADP-RIBOSYLATION FACTOR GTPASE-ACTIVATING PROTEIN AGD5"/>
    <property type="match status" value="1"/>
</dbReference>
<evidence type="ECO:0000313" key="2">
    <source>
        <dbReference type="EMBL" id="KAE9457712.1"/>
    </source>
</evidence>
<sequence length="106" mass="11253">MRKNVVQLSLASKGYFATAIFNMLSMDRPSVNSSEATSADDNAWAGFQLAAEGSAADETGSTEPDAKKTHSSSGIEDLFQDSPSVVSAVSEKPKKDAKTDMSLFDK</sequence>
<dbReference type="EMBL" id="QEFC01001466">
    <property type="protein sequence ID" value="KAE9457712.1"/>
    <property type="molecule type" value="Genomic_DNA"/>
</dbReference>
<name>A0A6A4LK90_9ERIC</name>
<reference evidence="2 3" key="1">
    <citation type="journal article" date="2019" name="Genome Biol. Evol.">
        <title>The Rhododendron genome and chromosomal organization provide insight into shared whole-genome duplications across the heath family (Ericaceae).</title>
        <authorList>
            <person name="Soza V.L."/>
            <person name="Lindsley D."/>
            <person name="Waalkes A."/>
            <person name="Ramage E."/>
            <person name="Patwardhan R.P."/>
            <person name="Burton J.N."/>
            <person name="Adey A."/>
            <person name="Kumar A."/>
            <person name="Qiu R."/>
            <person name="Shendure J."/>
            <person name="Hall B."/>
        </authorList>
    </citation>
    <scope>NUCLEOTIDE SEQUENCE [LARGE SCALE GENOMIC DNA]</scope>
    <source>
        <strain evidence="2">RSF 1966-606</strain>
    </source>
</reference>
<dbReference type="AlphaFoldDB" id="A0A6A4LK90"/>
<comment type="caution">
    <text evidence="2">The sequence shown here is derived from an EMBL/GenBank/DDBJ whole genome shotgun (WGS) entry which is preliminary data.</text>
</comment>
<feature type="compositionally biased region" description="Basic and acidic residues" evidence="1">
    <location>
        <begin position="91"/>
        <end position="106"/>
    </location>
</feature>
<accession>A0A6A4LK90</accession>
<evidence type="ECO:0000256" key="1">
    <source>
        <dbReference type="SAM" id="MobiDB-lite"/>
    </source>
</evidence>
<feature type="region of interest" description="Disordered" evidence="1">
    <location>
        <begin position="52"/>
        <end position="106"/>
    </location>
</feature>
<dbReference type="Proteomes" id="UP000428333">
    <property type="component" value="Linkage Group LG06"/>
</dbReference>
<feature type="non-terminal residue" evidence="2">
    <location>
        <position position="106"/>
    </location>
</feature>
<proteinExistence type="predicted"/>
<dbReference type="InterPro" id="IPR044520">
    <property type="entry name" value="ARF_GAP_AGD5/15"/>
</dbReference>
<feature type="non-terminal residue" evidence="2">
    <location>
        <position position="1"/>
    </location>
</feature>
<dbReference type="OrthoDB" id="1734506at2759"/>
<dbReference type="PANTHER" id="PTHR46419">
    <property type="entry name" value="ADP-RIBOSYLATION FACTOR GTPASE-ACTIVATING PROTEIN AGD5"/>
    <property type="match status" value="1"/>
</dbReference>
<keyword evidence="3" id="KW-1185">Reference proteome</keyword>
<protein>
    <submittedName>
        <fullName evidence="2">Uncharacterized protein</fullName>
    </submittedName>
</protein>
<gene>
    <name evidence="2" type="ORF">C3L33_10386</name>
</gene>
<evidence type="ECO:0000313" key="3">
    <source>
        <dbReference type="Proteomes" id="UP000428333"/>
    </source>
</evidence>